<dbReference type="PROSITE" id="PS00194">
    <property type="entry name" value="THIOREDOXIN_1"/>
    <property type="match status" value="1"/>
</dbReference>
<dbReference type="InterPro" id="IPR036249">
    <property type="entry name" value="Thioredoxin-like_sf"/>
</dbReference>
<dbReference type="PROSITE" id="PS51257">
    <property type="entry name" value="PROKAR_LIPOPROTEIN"/>
    <property type="match status" value="1"/>
</dbReference>
<dbReference type="InterPro" id="IPR025380">
    <property type="entry name" value="DUF4369"/>
</dbReference>
<comment type="subcellular location">
    <subcellularLocation>
        <location evidence="1">Cell envelope</location>
    </subcellularLocation>
</comment>
<evidence type="ECO:0000259" key="5">
    <source>
        <dbReference type="PROSITE" id="PS51352"/>
    </source>
</evidence>
<keyword evidence="7" id="KW-1185">Reference proteome</keyword>
<reference evidence="6 7" key="1">
    <citation type="submission" date="2020-08" db="EMBL/GenBank/DDBJ databases">
        <title>Genome public.</title>
        <authorList>
            <person name="Liu C."/>
            <person name="Sun Q."/>
        </authorList>
    </citation>
    <scope>NUCLEOTIDE SEQUENCE [LARGE SCALE GENOMIC DNA]</scope>
    <source>
        <strain evidence="6 7">NSJ-56</strain>
    </source>
</reference>
<dbReference type="PANTHER" id="PTHR42852:SF6">
    <property type="entry name" value="THIOL:DISULFIDE INTERCHANGE PROTEIN DSBE"/>
    <property type="match status" value="1"/>
</dbReference>
<dbReference type="InterPro" id="IPR017937">
    <property type="entry name" value="Thioredoxin_CS"/>
</dbReference>
<dbReference type="Pfam" id="PF00578">
    <property type="entry name" value="AhpC-TSA"/>
    <property type="match status" value="1"/>
</dbReference>
<organism evidence="6 7">
    <name type="scientific">Butyricimonas hominis</name>
    <dbReference type="NCBI Taxonomy" id="2763032"/>
    <lineage>
        <taxon>Bacteria</taxon>
        <taxon>Pseudomonadati</taxon>
        <taxon>Bacteroidota</taxon>
        <taxon>Bacteroidia</taxon>
        <taxon>Bacteroidales</taxon>
        <taxon>Odoribacteraceae</taxon>
        <taxon>Butyricimonas</taxon>
    </lineage>
</organism>
<sequence>MIKNVCYWLCAVLLLAVGCSKEKTYTISGTWENGDGRVAYLKKEIGEKQFQVLDSAVVKDGKFEMKGIIPEIDMRKLVIGKDEQDILLDEIPIQVTATQMTNKQGEKVESWKVGIKGSREQEVIQKGKSLSMGKSLMGLAGMFAMVNVKDDSVKLDSVYKATQMMKKAMDEQIKNFVDSNNNSLAITYLIGDFIAKEYPFEDVEHYYSNLTPEVKTSYPGQLLKDRMMSLQSINVGGFAPDIDLTAPDGKTIKLSSLRGKYVLLDFWASWCGPCLAEVPNVKAIYDMYKDKGFEVYGVSLDDKKDAWEKAIDKHGLNWVHVSSLKGWECPVAKRYNVTGIPKMFLLDKEGRIVATDLRGEALKEKVASFFE</sequence>
<dbReference type="InterPro" id="IPR013766">
    <property type="entry name" value="Thioredoxin_domain"/>
</dbReference>
<dbReference type="CDD" id="cd02966">
    <property type="entry name" value="TlpA_like_family"/>
    <property type="match status" value="1"/>
</dbReference>
<dbReference type="EMBL" id="JACOOH010000007">
    <property type="protein sequence ID" value="MBC5622586.1"/>
    <property type="molecule type" value="Genomic_DNA"/>
</dbReference>
<dbReference type="Proteomes" id="UP000646484">
    <property type="component" value="Unassembled WGS sequence"/>
</dbReference>
<dbReference type="PANTHER" id="PTHR42852">
    <property type="entry name" value="THIOL:DISULFIDE INTERCHANGE PROTEIN DSBE"/>
    <property type="match status" value="1"/>
</dbReference>
<feature type="domain" description="Thioredoxin" evidence="5">
    <location>
        <begin position="233"/>
        <end position="371"/>
    </location>
</feature>
<keyword evidence="3" id="KW-1015">Disulfide bond</keyword>
<comment type="caution">
    <text evidence="6">The sequence shown here is derived from an EMBL/GenBank/DDBJ whole genome shotgun (WGS) entry which is preliminary data.</text>
</comment>
<protein>
    <submittedName>
        <fullName evidence="6">AhpC/TSA family protein</fullName>
    </submittedName>
</protein>
<evidence type="ECO:0000256" key="4">
    <source>
        <dbReference type="ARBA" id="ARBA00023284"/>
    </source>
</evidence>
<dbReference type="Pfam" id="PF14289">
    <property type="entry name" value="DUF4369"/>
    <property type="match status" value="1"/>
</dbReference>
<dbReference type="SUPFAM" id="SSF52833">
    <property type="entry name" value="Thioredoxin-like"/>
    <property type="match status" value="1"/>
</dbReference>
<dbReference type="InterPro" id="IPR000866">
    <property type="entry name" value="AhpC/TSA"/>
</dbReference>
<evidence type="ECO:0000313" key="6">
    <source>
        <dbReference type="EMBL" id="MBC5622586.1"/>
    </source>
</evidence>
<dbReference type="RefSeq" id="WP_186977380.1">
    <property type="nucleotide sequence ID" value="NZ_JACOOH010000007.1"/>
</dbReference>
<name>A0ABR7D3U8_9BACT</name>
<keyword evidence="2" id="KW-0201">Cytochrome c-type biogenesis</keyword>
<gene>
    <name evidence="6" type="ORF">H8S64_15930</name>
</gene>
<dbReference type="PROSITE" id="PS51352">
    <property type="entry name" value="THIOREDOXIN_2"/>
    <property type="match status" value="1"/>
</dbReference>
<dbReference type="Gene3D" id="3.40.30.10">
    <property type="entry name" value="Glutaredoxin"/>
    <property type="match status" value="1"/>
</dbReference>
<evidence type="ECO:0000256" key="3">
    <source>
        <dbReference type="ARBA" id="ARBA00023157"/>
    </source>
</evidence>
<dbReference type="InterPro" id="IPR050553">
    <property type="entry name" value="Thioredoxin_ResA/DsbE_sf"/>
</dbReference>
<evidence type="ECO:0000256" key="2">
    <source>
        <dbReference type="ARBA" id="ARBA00022748"/>
    </source>
</evidence>
<keyword evidence="4" id="KW-0676">Redox-active center</keyword>
<accession>A0ABR7D3U8</accession>
<evidence type="ECO:0000256" key="1">
    <source>
        <dbReference type="ARBA" id="ARBA00004196"/>
    </source>
</evidence>
<proteinExistence type="predicted"/>
<evidence type="ECO:0000313" key="7">
    <source>
        <dbReference type="Proteomes" id="UP000646484"/>
    </source>
</evidence>